<sequence length="167" mass="17053">MKMALVFGVAIGLLTGCRSERMAVQLPTATSVAVAPRRPVTQPADCAGAASEVKSSLPLPAPDSVAPPLIRAPPPSQDKPAHWPFHEFARKQAAKPAPGPVAQPKASEPTGPAWGSILQAMGTGLFVGGLILGIVAGGWTGFGLFLLGSVVGLFVAFCGSFLIDGQM</sequence>
<dbReference type="PROSITE" id="PS51257">
    <property type="entry name" value="PROKAR_LIPOPROTEIN"/>
    <property type="match status" value="1"/>
</dbReference>
<organism evidence="2 3">
    <name type="scientific">Hymenobacter amundsenii</name>
    <dbReference type="NCBI Taxonomy" id="2006685"/>
    <lineage>
        <taxon>Bacteria</taxon>
        <taxon>Pseudomonadati</taxon>
        <taxon>Bacteroidota</taxon>
        <taxon>Cytophagia</taxon>
        <taxon>Cytophagales</taxon>
        <taxon>Hymenobacteraceae</taxon>
        <taxon>Hymenobacter</taxon>
    </lineage>
</organism>
<reference evidence="2 3" key="1">
    <citation type="submission" date="2017-06" db="EMBL/GenBank/DDBJ databases">
        <title>Hymenobacter amundsenii sp. nov. isolated from regoliths in Antarctica.</title>
        <authorList>
            <person name="Sedlacek I."/>
            <person name="Kralova S."/>
            <person name="Pantucek R."/>
            <person name="Svec P."/>
            <person name="Holochova P."/>
            <person name="Stankova E."/>
            <person name="Vrbovska V."/>
            <person name="Busse H.-J."/>
        </authorList>
    </citation>
    <scope>NUCLEOTIDE SEQUENCE [LARGE SCALE GENOMIC DNA]</scope>
    <source>
        <strain evidence="2 3">CCM 8682</strain>
    </source>
</reference>
<evidence type="ECO:0000313" key="2">
    <source>
        <dbReference type="EMBL" id="OWP61483.1"/>
    </source>
</evidence>
<dbReference type="AlphaFoldDB" id="A0A246FG14"/>
<dbReference type="Proteomes" id="UP000197277">
    <property type="component" value="Unassembled WGS sequence"/>
</dbReference>
<keyword evidence="3" id="KW-1185">Reference proteome</keyword>
<dbReference type="EMBL" id="NIRR01000061">
    <property type="protein sequence ID" value="OWP61483.1"/>
    <property type="molecule type" value="Genomic_DNA"/>
</dbReference>
<name>A0A246FG14_9BACT</name>
<keyword evidence="1" id="KW-1133">Transmembrane helix</keyword>
<proteinExistence type="predicted"/>
<comment type="caution">
    <text evidence="2">The sequence shown here is derived from an EMBL/GenBank/DDBJ whole genome shotgun (WGS) entry which is preliminary data.</text>
</comment>
<feature type="transmembrane region" description="Helical" evidence="1">
    <location>
        <begin position="142"/>
        <end position="163"/>
    </location>
</feature>
<keyword evidence="1" id="KW-0472">Membrane</keyword>
<feature type="transmembrane region" description="Helical" evidence="1">
    <location>
        <begin position="113"/>
        <end position="135"/>
    </location>
</feature>
<accession>A0A246FG14</accession>
<evidence type="ECO:0000256" key="1">
    <source>
        <dbReference type="SAM" id="Phobius"/>
    </source>
</evidence>
<keyword evidence="1" id="KW-0812">Transmembrane</keyword>
<protein>
    <submittedName>
        <fullName evidence="2">Uncharacterized protein</fullName>
    </submittedName>
</protein>
<evidence type="ECO:0000313" key="3">
    <source>
        <dbReference type="Proteomes" id="UP000197277"/>
    </source>
</evidence>
<gene>
    <name evidence="2" type="ORF">CDA63_19140</name>
</gene>